<feature type="transmembrane region" description="Helical" evidence="9">
    <location>
        <begin position="284"/>
        <end position="306"/>
    </location>
</feature>
<dbReference type="InterPro" id="IPR011701">
    <property type="entry name" value="MFS"/>
</dbReference>
<dbReference type="NCBIfam" id="TIGR00711">
    <property type="entry name" value="efflux_EmrB"/>
    <property type="match status" value="1"/>
</dbReference>
<dbReference type="Gene3D" id="1.20.1720.10">
    <property type="entry name" value="Multidrug resistance protein D"/>
    <property type="match status" value="1"/>
</dbReference>
<feature type="domain" description="Major facilitator superfamily (MFS) profile" evidence="10">
    <location>
        <begin position="31"/>
        <end position="500"/>
    </location>
</feature>
<keyword evidence="5 9" id="KW-0812">Transmembrane</keyword>
<keyword evidence="7 9" id="KW-0472">Membrane</keyword>
<feature type="transmembrane region" description="Helical" evidence="9">
    <location>
        <begin position="351"/>
        <end position="370"/>
    </location>
</feature>
<dbReference type="EMBL" id="JBHSON010000036">
    <property type="protein sequence ID" value="MFC5748876.1"/>
    <property type="molecule type" value="Genomic_DNA"/>
</dbReference>
<evidence type="ECO:0000313" key="12">
    <source>
        <dbReference type="Proteomes" id="UP001596074"/>
    </source>
</evidence>
<evidence type="ECO:0000256" key="1">
    <source>
        <dbReference type="ARBA" id="ARBA00004651"/>
    </source>
</evidence>
<feature type="transmembrane region" description="Helical" evidence="9">
    <location>
        <begin position="218"/>
        <end position="236"/>
    </location>
</feature>
<evidence type="ECO:0000256" key="2">
    <source>
        <dbReference type="ARBA" id="ARBA00008537"/>
    </source>
</evidence>
<dbReference type="PANTHER" id="PTHR42718">
    <property type="entry name" value="MAJOR FACILITATOR SUPERFAMILY MULTIDRUG TRANSPORTER MFSC"/>
    <property type="match status" value="1"/>
</dbReference>
<dbReference type="InterPro" id="IPR004638">
    <property type="entry name" value="EmrB-like"/>
</dbReference>
<proteinExistence type="inferred from homology"/>
<dbReference type="InterPro" id="IPR020846">
    <property type="entry name" value="MFS_dom"/>
</dbReference>
<feature type="transmembrane region" description="Helical" evidence="9">
    <location>
        <begin position="184"/>
        <end position="206"/>
    </location>
</feature>
<feature type="transmembrane region" description="Helical" evidence="9">
    <location>
        <begin position="122"/>
        <end position="143"/>
    </location>
</feature>
<dbReference type="SUPFAM" id="SSF103473">
    <property type="entry name" value="MFS general substrate transporter"/>
    <property type="match status" value="1"/>
</dbReference>
<dbReference type="RefSeq" id="WP_378284566.1">
    <property type="nucleotide sequence ID" value="NZ_JBHSON010000036.1"/>
</dbReference>
<evidence type="ECO:0000256" key="5">
    <source>
        <dbReference type="ARBA" id="ARBA00022692"/>
    </source>
</evidence>
<feature type="region of interest" description="Disordered" evidence="8">
    <location>
        <begin position="498"/>
        <end position="539"/>
    </location>
</feature>
<evidence type="ECO:0000256" key="4">
    <source>
        <dbReference type="ARBA" id="ARBA00022475"/>
    </source>
</evidence>
<dbReference type="Pfam" id="PF07690">
    <property type="entry name" value="MFS_1"/>
    <property type="match status" value="1"/>
</dbReference>
<feature type="region of interest" description="Disordered" evidence="8">
    <location>
        <begin position="1"/>
        <end position="23"/>
    </location>
</feature>
<evidence type="ECO:0000313" key="11">
    <source>
        <dbReference type="EMBL" id="MFC5748876.1"/>
    </source>
</evidence>
<accession>A0ABW1A0A3</accession>
<feature type="transmembrane region" description="Helical" evidence="9">
    <location>
        <begin position="66"/>
        <end position="90"/>
    </location>
</feature>
<feature type="transmembrane region" description="Helical" evidence="9">
    <location>
        <begin position="318"/>
        <end position="339"/>
    </location>
</feature>
<evidence type="ECO:0000256" key="8">
    <source>
        <dbReference type="SAM" id="MobiDB-lite"/>
    </source>
</evidence>
<comment type="caution">
    <text evidence="11">The sequence shown here is derived from an EMBL/GenBank/DDBJ whole genome shotgun (WGS) entry which is preliminary data.</text>
</comment>
<keyword evidence="4" id="KW-1003">Cell membrane</keyword>
<evidence type="ECO:0000256" key="9">
    <source>
        <dbReference type="SAM" id="Phobius"/>
    </source>
</evidence>
<evidence type="ECO:0000256" key="6">
    <source>
        <dbReference type="ARBA" id="ARBA00022989"/>
    </source>
</evidence>
<evidence type="ECO:0000256" key="7">
    <source>
        <dbReference type="ARBA" id="ARBA00023136"/>
    </source>
</evidence>
<dbReference type="Proteomes" id="UP001596074">
    <property type="component" value="Unassembled WGS sequence"/>
</dbReference>
<feature type="transmembrane region" description="Helical" evidence="9">
    <location>
        <begin position="155"/>
        <end position="178"/>
    </location>
</feature>
<comment type="similarity">
    <text evidence="2">Belongs to the major facilitator superfamily. EmrB family.</text>
</comment>
<evidence type="ECO:0000259" key="10">
    <source>
        <dbReference type="PROSITE" id="PS50850"/>
    </source>
</evidence>
<protein>
    <submittedName>
        <fullName evidence="11">DHA2 family efflux MFS transporter permease subunit</fullName>
    </submittedName>
</protein>
<dbReference type="InterPro" id="IPR036259">
    <property type="entry name" value="MFS_trans_sf"/>
</dbReference>
<organism evidence="11 12">
    <name type="scientific">Actinomadura rugatobispora</name>
    <dbReference type="NCBI Taxonomy" id="1994"/>
    <lineage>
        <taxon>Bacteria</taxon>
        <taxon>Bacillati</taxon>
        <taxon>Actinomycetota</taxon>
        <taxon>Actinomycetes</taxon>
        <taxon>Streptosporangiales</taxon>
        <taxon>Thermomonosporaceae</taxon>
        <taxon>Actinomadura</taxon>
    </lineage>
</organism>
<feature type="transmembrane region" description="Helical" evidence="9">
    <location>
        <begin position="478"/>
        <end position="495"/>
    </location>
</feature>
<feature type="transmembrane region" description="Helical" evidence="9">
    <location>
        <begin position="31"/>
        <end position="54"/>
    </location>
</feature>
<dbReference type="CDD" id="cd17503">
    <property type="entry name" value="MFS_LmrB_MDR_like"/>
    <property type="match status" value="1"/>
</dbReference>
<dbReference type="PROSITE" id="PS50850">
    <property type="entry name" value="MFS"/>
    <property type="match status" value="1"/>
</dbReference>
<comment type="subcellular location">
    <subcellularLocation>
        <location evidence="1">Cell membrane</location>
        <topology evidence="1">Multi-pass membrane protein</topology>
    </subcellularLocation>
</comment>
<keyword evidence="12" id="KW-1185">Reference proteome</keyword>
<dbReference type="PANTHER" id="PTHR42718:SF9">
    <property type="entry name" value="MAJOR FACILITATOR SUPERFAMILY MULTIDRUG TRANSPORTER MFSC"/>
    <property type="match status" value="1"/>
</dbReference>
<feature type="transmembrane region" description="Helical" evidence="9">
    <location>
        <begin position="97"/>
        <end position="116"/>
    </location>
</feature>
<feature type="transmembrane region" description="Helical" evidence="9">
    <location>
        <begin position="248"/>
        <end position="272"/>
    </location>
</feature>
<reference evidence="12" key="1">
    <citation type="journal article" date="2019" name="Int. J. Syst. Evol. Microbiol.">
        <title>The Global Catalogue of Microorganisms (GCM) 10K type strain sequencing project: providing services to taxonomists for standard genome sequencing and annotation.</title>
        <authorList>
            <consortium name="The Broad Institute Genomics Platform"/>
            <consortium name="The Broad Institute Genome Sequencing Center for Infectious Disease"/>
            <person name="Wu L."/>
            <person name="Ma J."/>
        </authorList>
    </citation>
    <scope>NUCLEOTIDE SEQUENCE [LARGE SCALE GENOMIC DNA]</scope>
    <source>
        <strain evidence="12">KCTC 42087</strain>
    </source>
</reference>
<evidence type="ECO:0000256" key="3">
    <source>
        <dbReference type="ARBA" id="ARBA00022448"/>
    </source>
</evidence>
<gene>
    <name evidence="11" type="ORF">ACFPZN_24945</name>
</gene>
<sequence length="539" mass="55252">MSNERPGEQEGPDAIASRDTPRPAGRGAMTIALVLVLGSIMVSLDMTVVNVAIAHLSADFDAPLATIQWVATGYSLALGAVIPLSAWAIGRFGAKRLYLGAIGLFAAGSMLAGLAWNIESLVAFRVVQGLAGGLVMPVGMTILIRAAHPDRLGRLMSTLGLAILVGPMAGPVLGGWLIDEVSWRWMFFINLPIGVVVIALASRIFAPDGARDPRPLDVPGALLLSPGLAALIYGVTSGGEHGDFARPAVLVPLVAGGALIAAFVGRAVTARYPLLDLRPFRDRAFATATGTMSLFAVGYFGSMLLLPLYFQVVRGESATMAGLLGVPMALASGTVMQFAGRLADKVSPGRTVPVTIAVSATGFALFAHQLSADASYWGLGAALLLVGAGGGATMMPLMTAATRRMPHDQAPAASTTLNLINTTVAAVGTAVASVLLSAAMAARVPVAGEGGLQALHGLAPDARAAVAPGLAEAFQHTYVWAVAFVVLAIVPALFLPRRDDGRPGRGAGQRDEPEPRPETGTEPASGLAVSAASAETRAS</sequence>
<dbReference type="Gene3D" id="1.20.1250.20">
    <property type="entry name" value="MFS general substrate transporter like domains"/>
    <property type="match status" value="1"/>
</dbReference>
<name>A0ABW1A0A3_9ACTN</name>
<feature type="transmembrane region" description="Helical" evidence="9">
    <location>
        <begin position="419"/>
        <end position="442"/>
    </location>
</feature>
<keyword evidence="6 9" id="KW-1133">Transmembrane helix</keyword>
<feature type="transmembrane region" description="Helical" evidence="9">
    <location>
        <begin position="376"/>
        <end position="398"/>
    </location>
</feature>
<keyword evidence="3" id="KW-0813">Transport</keyword>
<feature type="compositionally biased region" description="Basic and acidic residues" evidence="8">
    <location>
        <begin position="498"/>
        <end position="519"/>
    </location>
</feature>